<dbReference type="Pfam" id="PF00245">
    <property type="entry name" value="Alk_phosphatase"/>
    <property type="match status" value="1"/>
</dbReference>
<evidence type="ECO:0000313" key="15">
    <source>
        <dbReference type="EMBL" id="CAH1775645.1"/>
    </source>
</evidence>
<evidence type="ECO:0000313" key="16">
    <source>
        <dbReference type="Proteomes" id="UP000749559"/>
    </source>
</evidence>
<evidence type="ECO:0000256" key="6">
    <source>
        <dbReference type="ARBA" id="ARBA00023157"/>
    </source>
</evidence>
<reference evidence="15" key="1">
    <citation type="submission" date="2022-03" db="EMBL/GenBank/DDBJ databases">
        <authorList>
            <person name="Martin C."/>
        </authorList>
    </citation>
    <scope>NUCLEOTIDE SEQUENCE</scope>
</reference>
<keyword evidence="6 10" id="KW-1015">Disulfide bond</keyword>
<keyword evidence="11" id="KW-0768">Sushi</keyword>
<evidence type="ECO:0000256" key="5">
    <source>
        <dbReference type="ARBA" id="ARBA00022737"/>
    </source>
</evidence>
<feature type="domain" description="Sushi" evidence="14">
    <location>
        <begin position="1"/>
        <end position="43"/>
    </location>
</feature>
<evidence type="ECO:0000256" key="12">
    <source>
        <dbReference type="RuleBase" id="RU003946"/>
    </source>
</evidence>
<feature type="active site" description="Phosphoserine intermediate" evidence="8">
    <location>
        <position position="243"/>
    </location>
</feature>
<evidence type="ECO:0000256" key="11">
    <source>
        <dbReference type="PROSITE-ProRule" id="PRU00302"/>
    </source>
</evidence>
<feature type="binding site" evidence="9">
    <location>
        <position position="304"/>
    </location>
    <ligand>
        <name>Mg(2+)</name>
        <dbReference type="ChEBI" id="CHEBI:18420"/>
    </ligand>
</feature>
<dbReference type="PROSITE" id="PS00010">
    <property type="entry name" value="ASX_HYDROXYL"/>
    <property type="match status" value="1"/>
</dbReference>
<dbReference type="Pfam" id="PF00084">
    <property type="entry name" value="Sushi"/>
    <property type="match status" value="1"/>
</dbReference>
<evidence type="ECO:0000256" key="3">
    <source>
        <dbReference type="ARBA" id="ARBA00022553"/>
    </source>
</evidence>
<dbReference type="FunFam" id="2.10.25.10:FF:000122">
    <property type="entry name" value="Protein crumbs homolog 2"/>
    <property type="match status" value="1"/>
</dbReference>
<comment type="cofactor">
    <cofactor evidence="9">
        <name>Zn(2+)</name>
        <dbReference type="ChEBI" id="CHEBI:29105"/>
    </cofactor>
    <text evidence="9">Binds 2 Zn(2+) ions.</text>
</comment>
<keyword evidence="9" id="KW-0862">Zinc</keyword>
<dbReference type="SUPFAM" id="SSF57535">
    <property type="entry name" value="Complement control module/SCR domain"/>
    <property type="match status" value="1"/>
</dbReference>
<dbReference type="InterPro" id="IPR000152">
    <property type="entry name" value="EGF-type_Asp/Asn_hydroxyl_site"/>
</dbReference>
<evidence type="ECO:0000256" key="7">
    <source>
        <dbReference type="ARBA" id="ARBA00023180"/>
    </source>
</evidence>
<dbReference type="InterPro" id="IPR035976">
    <property type="entry name" value="Sushi/SCR/CCP_sf"/>
</dbReference>
<feature type="binding site" evidence="9">
    <location>
        <position position="470"/>
    </location>
    <ligand>
        <name>Zn(2+)</name>
        <dbReference type="ChEBI" id="CHEBI:29105"/>
        <label>2</label>
    </ligand>
</feature>
<evidence type="ECO:0000256" key="2">
    <source>
        <dbReference type="ARBA" id="ARBA00022536"/>
    </source>
</evidence>
<feature type="disulfide bond" evidence="10">
    <location>
        <begin position="107"/>
        <end position="116"/>
    </location>
</feature>
<dbReference type="CDD" id="cd00033">
    <property type="entry name" value="CCP"/>
    <property type="match status" value="1"/>
</dbReference>
<dbReference type="Pfam" id="PF00008">
    <property type="entry name" value="EGF"/>
    <property type="match status" value="2"/>
</dbReference>
<comment type="cofactor">
    <cofactor evidence="9">
        <name>Mg(2+)</name>
        <dbReference type="ChEBI" id="CHEBI:18420"/>
    </cofactor>
    <text evidence="9">Binds 1 Mg(2+) ion.</text>
</comment>
<dbReference type="PROSITE" id="PS00022">
    <property type="entry name" value="EGF_1"/>
    <property type="match status" value="2"/>
</dbReference>
<dbReference type="SUPFAM" id="SSF53649">
    <property type="entry name" value="Alkaline phosphatase-like"/>
    <property type="match status" value="1"/>
</dbReference>
<dbReference type="SMART" id="SM00098">
    <property type="entry name" value="alkPPc"/>
    <property type="match status" value="1"/>
</dbReference>
<dbReference type="InterPro" id="IPR001952">
    <property type="entry name" value="Alkaline_phosphatase"/>
</dbReference>
<gene>
    <name evidence="15" type="ORF">OFUS_LOCUS2925</name>
</gene>
<evidence type="ECO:0000256" key="8">
    <source>
        <dbReference type="PIRSR" id="PIRSR601952-1"/>
    </source>
</evidence>
<feature type="binding site" evidence="9">
    <location>
        <position position="474"/>
    </location>
    <ligand>
        <name>Zn(2+)</name>
        <dbReference type="ChEBI" id="CHEBI:29105"/>
        <label>2</label>
    </ligand>
</feature>
<dbReference type="Gene3D" id="2.10.25.10">
    <property type="entry name" value="Laminin"/>
    <property type="match status" value="2"/>
</dbReference>
<dbReference type="CDD" id="cd00054">
    <property type="entry name" value="EGF_CA"/>
    <property type="match status" value="2"/>
</dbReference>
<feature type="disulfide bond" evidence="10">
    <location>
        <begin position="69"/>
        <end position="78"/>
    </location>
</feature>
<feature type="domain" description="EGF-like" evidence="13">
    <location>
        <begin position="43"/>
        <end position="79"/>
    </location>
</feature>
<dbReference type="PROSITE" id="PS01186">
    <property type="entry name" value="EGF_2"/>
    <property type="match status" value="2"/>
</dbReference>
<evidence type="ECO:0000256" key="10">
    <source>
        <dbReference type="PROSITE-ProRule" id="PRU00076"/>
    </source>
</evidence>
<keyword evidence="2 10" id="KW-0245">EGF-like domain</keyword>
<comment type="caution">
    <text evidence="10">Lacks conserved residue(s) required for the propagation of feature annotation.</text>
</comment>
<dbReference type="PROSITE" id="PS50923">
    <property type="entry name" value="SUSHI"/>
    <property type="match status" value="1"/>
</dbReference>
<dbReference type="InterPro" id="IPR000436">
    <property type="entry name" value="Sushi_SCR_CCP_dom"/>
</dbReference>
<dbReference type="Proteomes" id="UP000749559">
    <property type="component" value="Unassembled WGS sequence"/>
</dbReference>
<dbReference type="InterPro" id="IPR000742">
    <property type="entry name" value="EGF"/>
</dbReference>
<dbReference type="PROSITE" id="PS50026">
    <property type="entry name" value="EGF_3"/>
    <property type="match status" value="2"/>
</dbReference>
<dbReference type="GO" id="GO:0004035">
    <property type="term" value="F:alkaline phosphatase activity"/>
    <property type="evidence" value="ECO:0007669"/>
    <property type="project" value="UniProtKB-EC"/>
</dbReference>
<sequence>SKVKKYALFSCDKGFKLVGSRVRVCEKHGRQYRWDGSDATCLAINYCEQSLCFNDGSCTEEGDGYTCICPSGFTGDHCETDINDCSPDPCSPGGTCIDGVYSYTCVCKPGYTGDNCDIGIPTHFQNNDDIGKLIRMAQENILKRNEENKQARMQGKSVGSAEWIRQGQDTVNYAANRGLNTNLAKNVIIFIGDGMGLTTMSAARILRGQQLGGTGEEHQLSWDKFSHSMLAKTYSVNGQTPDSASTANAMLTGVKTSDYVIGVDEEVVPQMCDTVAGHEVDSILRWSKREGKAAGLITTTRPSHATPAAAFAHSPYRYWEGDHQVPESEETQCPDITKQLVVNNTDIEVILGGGRSYFMNENQEDPEYPLKSGFREDGRDLIQEWYDHKLSINQRPAYVWNISAFNEVDPANTDYLMGLFERKSMHNDADRISGDIAGEPSISEMTQKAIEILSKNENGFFLLVEGGLIDAEHHAGRAARALLETIALDRAVETAVNMTSENDTLILVTADHGHVMAFGGYSERGNPILGKTLSDAADGKPYTTLTY</sequence>
<dbReference type="PROSITE" id="PS01187">
    <property type="entry name" value="EGF_CA"/>
    <property type="match status" value="1"/>
</dbReference>
<keyword evidence="7" id="KW-0325">Glycoprotein</keyword>
<evidence type="ECO:0000256" key="9">
    <source>
        <dbReference type="PIRSR" id="PIRSR601952-2"/>
    </source>
</evidence>
<evidence type="ECO:0000259" key="13">
    <source>
        <dbReference type="PROSITE" id="PS50026"/>
    </source>
</evidence>
<dbReference type="SUPFAM" id="SSF57196">
    <property type="entry name" value="EGF/Laminin"/>
    <property type="match status" value="2"/>
</dbReference>
<dbReference type="SMART" id="SM00181">
    <property type="entry name" value="EGF"/>
    <property type="match status" value="2"/>
</dbReference>
<keyword evidence="3" id="KW-0597">Phosphoprotein</keyword>
<dbReference type="AlphaFoldDB" id="A0A8S4N337"/>
<dbReference type="InterPro" id="IPR017850">
    <property type="entry name" value="Alkaline_phosphatase_core_sf"/>
</dbReference>
<keyword evidence="4" id="KW-0732">Signal</keyword>
<feature type="binding site" evidence="9">
    <location>
        <position position="193"/>
    </location>
    <ligand>
        <name>Mg(2+)</name>
        <dbReference type="ChEBI" id="CHEBI:18420"/>
    </ligand>
</feature>
<proteinExistence type="inferred from homology"/>
<keyword evidence="9" id="KW-0460">Magnesium</keyword>
<protein>
    <recommendedName>
        <fullName evidence="1">alkaline phosphatase</fullName>
        <ecNumber evidence="1">3.1.3.1</ecNumber>
    </recommendedName>
</protein>
<feature type="non-terminal residue" evidence="15">
    <location>
        <position position="1"/>
    </location>
</feature>
<keyword evidence="5" id="KW-0677">Repeat</keyword>
<dbReference type="GO" id="GO:0005509">
    <property type="term" value="F:calcium ion binding"/>
    <property type="evidence" value="ECO:0007669"/>
    <property type="project" value="InterPro"/>
</dbReference>
<feature type="non-terminal residue" evidence="15">
    <location>
        <position position="547"/>
    </location>
</feature>
<evidence type="ECO:0000259" key="14">
    <source>
        <dbReference type="PROSITE" id="PS50923"/>
    </source>
</evidence>
<comment type="similarity">
    <text evidence="12">Belongs to the alkaline phosphatase family.</text>
</comment>
<keyword evidence="16" id="KW-1185">Reference proteome</keyword>
<dbReference type="EC" id="3.1.3.1" evidence="1"/>
<dbReference type="InterPro" id="IPR001881">
    <property type="entry name" value="EGF-like_Ca-bd_dom"/>
</dbReference>
<feature type="binding site" evidence="9">
    <location>
        <position position="306"/>
    </location>
    <ligand>
        <name>Mg(2+)</name>
        <dbReference type="ChEBI" id="CHEBI:18420"/>
    </ligand>
</feature>
<comment type="caution">
    <text evidence="15">The sequence shown here is derived from an EMBL/GenBank/DDBJ whole genome shotgun (WGS) entry which is preliminary data.</text>
</comment>
<dbReference type="SMART" id="SM00179">
    <property type="entry name" value="EGF_CA"/>
    <property type="match status" value="2"/>
</dbReference>
<dbReference type="FunFam" id="2.10.25.10:FF:000066">
    <property type="entry name" value="FAT atypical cadherin 4"/>
    <property type="match status" value="1"/>
</dbReference>
<feature type="domain" description="EGF-like" evidence="13">
    <location>
        <begin position="81"/>
        <end position="117"/>
    </location>
</feature>
<dbReference type="PRINTS" id="PR00113">
    <property type="entry name" value="ALKPHPHTASE"/>
</dbReference>
<dbReference type="EMBL" id="CAIIXF020000001">
    <property type="protein sequence ID" value="CAH1775645.1"/>
    <property type="molecule type" value="Genomic_DNA"/>
</dbReference>
<dbReference type="PANTHER" id="PTHR11596:SF5">
    <property type="entry name" value="ALKALINE PHOSPHATASE"/>
    <property type="match status" value="1"/>
</dbReference>
<dbReference type="InterPro" id="IPR018097">
    <property type="entry name" value="EGF_Ca-bd_CS"/>
</dbReference>
<evidence type="ECO:0000256" key="4">
    <source>
        <dbReference type="ARBA" id="ARBA00022729"/>
    </source>
</evidence>
<organism evidence="15 16">
    <name type="scientific">Owenia fusiformis</name>
    <name type="common">Polychaete worm</name>
    <dbReference type="NCBI Taxonomy" id="6347"/>
    <lineage>
        <taxon>Eukaryota</taxon>
        <taxon>Metazoa</taxon>
        <taxon>Spiralia</taxon>
        <taxon>Lophotrochozoa</taxon>
        <taxon>Annelida</taxon>
        <taxon>Polychaeta</taxon>
        <taxon>Sedentaria</taxon>
        <taxon>Canalipalpata</taxon>
        <taxon>Sabellida</taxon>
        <taxon>Oweniida</taxon>
        <taxon>Oweniidae</taxon>
        <taxon>Owenia</taxon>
    </lineage>
</organism>
<dbReference type="PANTHER" id="PTHR11596">
    <property type="entry name" value="ALKALINE PHOSPHATASE"/>
    <property type="match status" value="1"/>
</dbReference>
<dbReference type="PRINTS" id="PR00010">
    <property type="entry name" value="EGFBLOOD"/>
</dbReference>
<dbReference type="CDD" id="cd16012">
    <property type="entry name" value="ALP"/>
    <property type="match status" value="1"/>
</dbReference>
<evidence type="ECO:0000256" key="1">
    <source>
        <dbReference type="ARBA" id="ARBA00012647"/>
    </source>
</evidence>
<keyword evidence="9" id="KW-0479">Metal-binding</keyword>
<feature type="binding site" evidence="9">
    <location>
        <position position="193"/>
    </location>
    <ligand>
        <name>Zn(2+)</name>
        <dbReference type="ChEBI" id="CHEBI:29105"/>
        <label>2</label>
    </ligand>
</feature>
<name>A0A8S4N337_OWEFU</name>
<dbReference type="Gene3D" id="2.10.70.10">
    <property type="entry name" value="Complement Module, domain 1"/>
    <property type="match status" value="1"/>
</dbReference>
<dbReference type="OrthoDB" id="5818554at2759"/>
<feature type="binding site" evidence="9">
    <location>
        <position position="511"/>
    </location>
    <ligand>
        <name>Zn(2+)</name>
        <dbReference type="ChEBI" id="CHEBI:29105"/>
        <label>2</label>
    </ligand>
</feature>
<feature type="binding site" evidence="9">
    <location>
        <position position="512"/>
    </location>
    <ligand>
        <name>Zn(2+)</name>
        <dbReference type="ChEBI" id="CHEBI:29105"/>
        <label>2</label>
    </ligand>
</feature>
<accession>A0A8S4N337</accession>
<feature type="binding site" evidence="9">
    <location>
        <position position="465"/>
    </location>
    <ligand>
        <name>Mg(2+)</name>
        <dbReference type="ChEBI" id="CHEBI:18420"/>
    </ligand>
</feature>
<dbReference type="Gene3D" id="3.40.720.10">
    <property type="entry name" value="Alkaline Phosphatase, subunit A"/>
    <property type="match status" value="1"/>
</dbReference>